<keyword evidence="6" id="KW-0732">Signal</keyword>
<keyword evidence="9" id="KW-1185">Reference proteome</keyword>
<evidence type="ECO:0000259" key="7">
    <source>
        <dbReference type="Pfam" id="PF07687"/>
    </source>
</evidence>
<feature type="signal peptide" evidence="6">
    <location>
        <begin position="1"/>
        <end position="22"/>
    </location>
</feature>
<dbReference type="PANTHER" id="PTHR43808">
    <property type="entry name" value="ACETYLORNITHINE DEACETYLASE"/>
    <property type="match status" value="1"/>
</dbReference>
<dbReference type="GO" id="GO:0046872">
    <property type="term" value="F:metal ion binding"/>
    <property type="evidence" value="ECO:0007669"/>
    <property type="project" value="UniProtKB-KW"/>
</dbReference>
<dbReference type="InterPro" id="IPR001261">
    <property type="entry name" value="ArgE/DapE_CS"/>
</dbReference>
<dbReference type="EMBL" id="JAAVMX010000005">
    <property type="protein sequence ID" value="KAF4509290.1"/>
    <property type="molecule type" value="Genomic_DNA"/>
</dbReference>
<dbReference type="Gene3D" id="3.40.630.10">
    <property type="entry name" value="Zn peptidases"/>
    <property type="match status" value="1"/>
</dbReference>
<dbReference type="Pfam" id="PF01546">
    <property type="entry name" value="Peptidase_M20"/>
    <property type="match status" value="1"/>
</dbReference>
<proteinExistence type="inferred from homology"/>
<keyword evidence="4" id="KW-0378">Hydrolase</keyword>
<comment type="caution">
    <text evidence="8">The sequence shown here is derived from an EMBL/GenBank/DDBJ whole genome shotgun (WGS) entry which is preliminary data.</text>
</comment>
<dbReference type="SUPFAM" id="SSF55031">
    <property type="entry name" value="Bacterial exopeptidase dimerisation domain"/>
    <property type="match status" value="1"/>
</dbReference>
<sequence length="405" mass="42182">MRSASMAAALLALAAPSALCAGQELLTLGAASTAGDVPAYRDELLALHKSLVSIESISGNEGRVGRFLARDLGARGYTVDRQRVAARAGASNDTERFNVLAWRGGGKRARARVVVTSHIDVVPPYIPYQIDDGPVGKGTMIKGRGSADAKGSVAAMVVALDQLLAAGAVGRDDVMLVFVVGEEVGGEGMHAFSDSVGESDFDSVIFGEPTENKLACGHKGALFCELTATGTPGHSGYPWLGKSANELMVRALARLLDTDLGSTDAFGNTTVNIGRFQGGVAANVIAEHALVGLGVRVAIGREHDGAKAVHDKIQDILGQVDGEALAMNCTQGYGPVESNCNVPGFATTVVNYATDIPNLKGNHTRYLYGPGSILVAHGARENLTVGHLETAVEGYKKLILHALKK</sequence>
<gene>
    <name evidence="8" type="ORF">G6O67_005559</name>
</gene>
<name>A0A8H4PRR7_9HYPO</name>
<dbReference type="OrthoDB" id="3064516at2759"/>
<keyword evidence="3" id="KW-0479">Metal-binding</keyword>
<dbReference type="InterPro" id="IPR036264">
    <property type="entry name" value="Bact_exopeptidase_dim_dom"/>
</dbReference>
<comment type="cofactor">
    <cofactor evidence="1">
        <name>Zn(2+)</name>
        <dbReference type="ChEBI" id="CHEBI:29105"/>
    </cofactor>
</comment>
<dbReference type="Gene3D" id="3.30.70.360">
    <property type="match status" value="1"/>
</dbReference>
<dbReference type="AlphaFoldDB" id="A0A8H4PRR7"/>
<evidence type="ECO:0000256" key="4">
    <source>
        <dbReference type="ARBA" id="ARBA00022801"/>
    </source>
</evidence>
<feature type="domain" description="Peptidase M20 dimerisation" evidence="7">
    <location>
        <begin position="217"/>
        <end position="320"/>
    </location>
</feature>
<comment type="similarity">
    <text evidence="2">Belongs to the peptidase M20A family.</text>
</comment>
<evidence type="ECO:0000256" key="6">
    <source>
        <dbReference type="SAM" id="SignalP"/>
    </source>
</evidence>
<dbReference type="InterPro" id="IPR011650">
    <property type="entry name" value="Peptidase_M20_dimer"/>
</dbReference>
<reference evidence="8 9" key="1">
    <citation type="journal article" date="2020" name="Genome Biol. Evol.">
        <title>A new high-quality draft genome assembly of the Chinese cordyceps Ophiocordyceps sinensis.</title>
        <authorList>
            <person name="Shu R."/>
            <person name="Zhang J."/>
            <person name="Meng Q."/>
            <person name="Zhang H."/>
            <person name="Zhou G."/>
            <person name="Li M."/>
            <person name="Wu P."/>
            <person name="Zhao Y."/>
            <person name="Chen C."/>
            <person name="Qin Q."/>
        </authorList>
    </citation>
    <scope>NUCLEOTIDE SEQUENCE [LARGE SCALE GENOMIC DNA]</scope>
    <source>
        <strain evidence="8 9">IOZ07</strain>
    </source>
</reference>
<keyword evidence="5" id="KW-0862">Zinc</keyword>
<dbReference type="InterPro" id="IPR050072">
    <property type="entry name" value="Peptidase_M20A"/>
</dbReference>
<accession>A0A8H4PRR7</accession>
<dbReference type="GO" id="GO:0016787">
    <property type="term" value="F:hydrolase activity"/>
    <property type="evidence" value="ECO:0007669"/>
    <property type="project" value="UniProtKB-KW"/>
</dbReference>
<dbReference type="CDD" id="cd05652">
    <property type="entry name" value="M20_ArgE_DapE-like_fungal"/>
    <property type="match status" value="1"/>
</dbReference>
<evidence type="ECO:0000256" key="2">
    <source>
        <dbReference type="ARBA" id="ARBA00006247"/>
    </source>
</evidence>
<dbReference type="PANTHER" id="PTHR43808:SF30">
    <property type="entry name" value="ACETYLORNITHINE DEACETYLASE"/>
    <property type="match status" value="1"/>
</dbReference>
<evidence type="ECO:0000256" key="3">
    <source>
        <dbReference type="ARBA" id="ARBA00022723"/>
    </source>
</evidence>
<dbReference type="SUPFAM" id="SSF53187">
    <property type="entry name" value="Zn-dependent exopeptidases"/>
    <property type="match status" value="1"/>
</dbReference>
<dbReference type="Pfam" id="PF07687">
    <property type="entry name" value="M20_dimer"/>
    <property type="match status" value="1"/>
</dbReference>
<feature type="chain" id="PRO_5034348255" description="Peptidase M20 dimerisation domain-containing protein" evidence="6">
    <location>
        <begin position="23"/>
        <end position="405"/>
    </location>
</feature>
<evidence type="ECO:0000313" key="8">
    <source>
        <dbReference type="EMBL" id="KAF4509290.1"/>
    </source>
</evidence>
<dbReference type="InterPro" id="IPR002933">
    <property type="entry name" value="Peptidase_M20"/>
</dbReference>
<organism evidence="8 9">
    <name type="scientific">Ophiocordyceps sinensis</name>
    <dbReference type="NCBI Taxonomy" id="72228"/>
    <lineage>
        <taxon>Eukaryota</taxon>
        <taxon>Fungi</taxon>
        <taxon>Dikarya</taxon>
        <taxon>Ascomycota</taxon>
        <taxon>Pezizomycotina</taxon>
        <taxon>Sordariomycetes</taxon>
        <taxon>Hypocreomycetidae</taxon>
        <taxon>Hypocreales</taxon>
        <taxon>Ophiocordycipitaceae</taxon>
        <taxon>Ophiocordyceps</taxon>
    </lineage>
</organism>
<evidence type="ECO:0000256" key="1">
    <source>
        <dbReference type="ARBA" id="ARBA00001947"/>
    </source>
</evidence>
<evidence type="ECO:0000256" key="5">
    <source>
        <dbReference type="ARBA" id="ARBA00022833"/>
    </source>
</evidence>
<protein>
    <recommendedName>
        <fullName evidence="7">Peptidase M20 dimerisation domain-containing protein</fullName>
    </recommendedName>
</protein>
<dbReference type="Proteomes" id="UP000557566">
    <property type="component" value="Unassembled WGS sequence"/>
</dbReference>
<evidence type="ECO:0000313" key="9">
    <source>
        <dbReference type="Proteomes" id="UP000557566"/>
    </source>
</evidence>
<dbReference type="PROSITE" id="PS00759">
    <property type="entry name" value="ARGE_DAPE_CPG2_2"/>
    <property type="match status" value="1"/>
</dbReference>